<keyword evidence="4" id="KW-0805">Transcription regulation</keyword>
<dbReference type="OrthoDB" id="9801127at2"/>
<keyword evidence="9" id="KW-1185">Reference proteome</keyword>
<keyword evidence="7" id="KW-0479">Metal-binding</keyword>
<evidence type="ECO:0000256" key="4">
    <source>
        <dbReference type="ARBA" id="ARBA00023015"/>
    </source>
</evidence>
<organism evidence="8 9">
    <name type="scientific">Aquamicrobium aerolatum DSM 21857</name>
    <dbReference type="NCBI Taxonomy" id="1121003"/>
    <lineage>
        <taxon>Bacteria</taxon>
        <taxon>Pseudomonadati</taxon>
        <taxon>Pseudomonadota</taxon>
        <taxon>Alphaproteobacteria</taxon>
        <taxon>Hyphomicrobiales</taxon>
        <taxon>Phyllobacteriaceae</taxon>
        <taxon>Aerobium</taxon>
    </lineage>
</organism>
<keyword evidence="5" id="KW-0238">DNA-binding</keyword>
<comment type="similarity">
    <text evidence="1">Belongs to the Fur family.</text>
</comment>
<dbReference type="InterPro" id="IPR002481">
    <property type="entry name" value="FUR"/>
</dbReference>
<dbReference type="GO" id="GO:0008270">
    <property type="term" value="F:zinc ion binding"/>
    <property type="evidence" value="ECO:0007669"/>
    <property type="project" value="TreeGrafter"/>
</dbReference>
<keyword evidence="3 7" id="KW-0862">Zinc</keyword>
<dbReference type="Gene3D" id="3.30.1490.190">
    <property type="match status" value="1"/>
</dbReference>
<evidence type="ECO:0000256" key="1">
    <source>
        <dbReference type="ARBA" id="ARBA00007957"/>
    </source>
</evidence>
<evidence type="ECO:0000256" key="2">
    <source>
        <dbReference type="ARBA" id="ARBA00022491"/>
    </source>
</evidence>
<dbReference type="GO" id="GO:0003700">
    <property type="term" value="F:DNA-binding transcription factor activity"/>
    <property type="evidence" value="ECO:0007669"/>
    <property type="project" value="InterPro"/>
</dbReference>
<dbReference type="EMBL" id="FORF01000011">
    <property type="protein sequence ID" value="SFJ12724.1"/>
    <property type="molecule type" value="Genomic_DNA"/>
</dbReference>
<dbReference type="SUPFAM" id="SSF46785">
    <property type="entry name" value="Winged helix' DNA-binding domain"/>
    <property type="match status" value="1"/>
</dbReference>
<feature type="binding site" evidence="7">
    <location>
        <position position="88"/>
    </location>
    <ligand>
        <name>Zn(2+)</name>
        <dbReference type="ChEBI" id="CHEBI:29105"/>
    </ligand>
</feature>
<comment type="cofactor">
    <cofactor evidence="7">
        <name>Zn(2+)</name>
        <dbReference type="ChEBI" id="CHEBI:29105"/>
    </cofactor>
    <text evidence="7">Binds 1 zinc ion per subunit.</text>
</comment>
<dbReference type="GO" id="GO:1900376">
    <property type="term" value="P:regulation of secondary metabolite biosynthetic process"/>
    <property type="evidence" value="ECO:0007669"/>
    <property type="project" value="TreeGrafter"/>
</dbReference>
<dbReference type="Pfam" id="PF01475">
    <property type="entry name" value="FUR"/>
    <property type="match status" value="1"/>
</dbReference>
<dbReference type="GO" id="GO:0000976">
    <property type="term" value="F:transcription cis-regulatory region binding"/>
    <property type="evidence" value="ECO:0007669"/>
    <property type="project" value="TreeGrafter"/>
</dbReference>
<dbReference type="PANTHER" id="PTHR33202">
    <property type="entry name" value="ZINC UPTAKE REGULATION PROTEIN"/>
    <property type="match status" value="1"/>
</dbReference>
<keyword evidence="2" id="KW-0678">Repressor</keyword>
<sequence length="134" mass="14606">MTTAAPRELTRNQSLVLGALTQAEGPLSAYTILDRLRDEGFRAPLQVYRALDKLLASGLVHRLESLNAFIACAHPDCHGHGMIAFAICGDCGQVNEFTDDAIRERLGAWSAANDFQTEKTIVEIRGHCAACRAH</sequence>
<dbReference type="Proteomes" id="UP000242763">
    <property type="component" value="Unassembled WGS sequence"/>
</dbReference>
<feature type="binding site" evidence="7">
    <location>
        <position position="128"/>
    </location>
    <ligand>
        <name>Zn(2+)</name>
        <dbReference type="ChEBI" id="CHEBI:29105"/>
    </ligand>
</feature>
<dbReference type="InterPro" id="IPR036390">
    <property type="entry name" value="WH_DNA-bd_sf"/>
</dbReference>
<gene>
    <name evidence="8" type="ORF">SAMN03080618_02152</name>
</gene>
<name>A0A1I3NTX0_9HYPH</name>
<evidence type="ECO:0000313" key="8">
    <source>
        <dbReference type="EMBL" id="SFJ12724.1"/>
    </source>
</evidence>
<accession>A0A1I3NTX0</accession>
<dbReference type="GO" id="GO:0045892">
    <property type="term" value="P:negative regulation of DNA-templated transcription"/>
    <property type="evidence" value="ECO:0007669"/>
    <property type="project" value="TreeGrafter"/>
</dbReference>
<keyword evidence="6" id="KW-0804">Transcription</keyword>
<dbReference type="STRING" id="1121003.SAMN03080618_02152"/>
<proteinExistence type="inferred from homology"/>
<dbReference type="Gene3D" id="1.10.10.10">
    <property type="entry name" value="Winged helix-like DNA-binding domain superfamily/Winged helix DNA-binding domain"/>
    <property type="match status" value="1"/>
</dbReference>
<dbReference type="PANTHER" id="PTHR33202:SF6">
    <property type="entry name" value="ZINC UPTAKE REGULATION PROTEIN"/>
    <property type="match status" value="1"/>
</dbReference>
<evidence type="ECO:0000256" key="6">
    <source>
        <dbReference type="ARBA" id="ARBA00023163"/>
    </source>
</evidence>
<evidence type="ECO:0000256" key="5">
    <source>
        <dbReference type="ARBA" id="ARBA00023125"/>
    </source>
</evidence>
<dbReference type="InterPro" id="IPR043135">
    <property type="entry name" value="Fur_C"/>
</dbReference>
<evidence type="ECO:0000256" key="3">
    <source>
        <dbReference type="ARBA" id="ARBA00022833"/>
    </source>
</evidence>
<dbReference type="InterPro" id="IPR036388">
    <property type="entry name" value="WH-like_DNA-bd_sf"/>
</dbReference>
<dbReference type="GO" id="GO:0005829">
    <property type="term" value="C:cytosol"/>
    <property type="evidence" value="ECO:0007669"/>
    <property type="project" value="TreeGrafter"/>
</dbReference>
<feature type="binding site" evidence="7">
    <location>
        <position position="91"/>
    </location>
    <ligand>
        <name>Zn(2+)</name>
        <dbReference type="ChEBI" id="CHEBI:29105"/>
    </ligand>
</feature>
<feature type="binding site" evidence="7">
    <location>
        <position position="131"/>
    </location>
    <ligand>
        <name>Zn(2+)</name>
        <dbReference type="ChEBI" id="CHEBI:29105"/>
    </ligand>
</feature>
<protein>
    <submittedName>
        <fullName evidence="8">Fur family transcriptional regulator, zinc uptake regulator</fullName>
    </submittedName>
</protein>
<evidence type="ECO:0000256" key="7">
    <source>
        <dbReference type="PIRSR" id="PIRSR602481-1"/>
    </source>
</evidence>
<evidence type="ECO:0000313" key="9">
    <source>
        <dbReference type="Proteomes" id="UP000242763"/>
    </source>
</evidence>
<dbReference type="AlphaFoldDB" id="A0A1I3NTX0"/>
<dbReference type="RefSeq" id="WP_091522029.1">
    <property type="nucleotide sequence ID" value="NZ_FORF01000011.1"/>
</dbReference>
<reference evidence="9" key="1">
    <citation type="submission" date="2016-10" db="EMBL/GenBank/DDBJ databases">
        <authorList>
            <person name="Varghese N."/>
            <person name="Submissions S."/>
        </authorList>
    </citation>
    <scope>NUCLEOTIDE SEQUENCE [LARGE SCALE GENOMIC DNA]</scope>
    <source>
        <strain evidence="9">DSM 21857</strain>
    </source>
</reference>